<protein>
    <submittedName>
        <fullName evidence="1">Susd and RagB outer membrane lipoprotein</fullName>
    </submittedName>
</protein>
<dbReference type="PROSITE" id="PS51257">
    <property type="entry name" value="PROKAR_LIPOPROTEIN"/>
    <property type="match status" value="1"/>
</dbReference>
<gene>
    <name evidence="1" type="ORF">ADICEAN_00467</name>
</gene>
<sequence>MVYTNLKRVILAVVAASVLGLSGCDKGFDEMNIDPNQPTRVPAENLLTQAQLSLNQLFWGRAANAEFAMLLVQHFAQNEYAEDSRYTMPAANFDGIWNTAYAGGLNDLEVAKTIVENNEAISDVVRANQIAVLEIMQVWAFHNLTDMFGDIPYSEALTDEPYPSYDPQSEIYPDLIRRLTEASAQIDPTAGSFSSGDNIYRGDMEQWRLLANSLKLRIAMRMSDVNSSAASTAVAQAVADGVIMTHAQAATYEFDPQAALANPLYIDQVINRRDDFSVSETLLGYMQDENDPRVSAYANPNVSGNYVGMPYGLTDAEAFARKGNTSRPNDALRQQQSEAIIMGPVEVYFLLAEAAEKGYISGDAAEYYTDALELSMDYWGVSDAEATAYIAAHPYSSANWREVIGTQKWVALYMQGLQAWAEWRRLDAPDLAFPAAADPSVSAIPVRAPYPAGEEGTNTENLAAVGVNGLATKMWWDVD</sequence>
<comment type="caution">
    <text evidence="1">The sequence shown here is derived from an EMBL/GenBank/DDBJ whole genome shotgun (WGS) entry which is preliminary data.</text>
</comment>
<dbReference type="Pfam" id="PF12771">
    <property type="entry name" value="SusD-like_2"/>
    <property type="match status" value="1"/>
</dbReference>
<dbReference type="AlphaFoldDB" id="M7N744"/>
<reference evidence="1 2" key="1">
    <citation type="journal article" date="2013" name="Genome Announc.">
        <title>Draft Genome Sequence of Cesiribacter andamanensis Strain AMV16T, Isolated from a Soil Sample from a Mud Volcano in the Andaman Islands, India.</title>
        <authorList>
            <person name="Shivaji S."/>
            <person name="Ara S."/>
            <person name="Begum Z."/>
            <person name="Srinivas T.N."/>
            <person name="Singh A."/>
            <person name="Kumar Pinnaka A."/>
        </authorList>
    </citation>
    <scope>NUCLEOTIDE SEQUENCE [LARGE SCALE GENOMIC DNA]</scope>
    <source>
        <strain evidence="1 2">AMV16</strain>
    </source>
</reference>
<dbReference type="Proteomes" id="UP000011910">
    <property type="component" value="Unassembled WGS sequence"/>
</dbReference>
<dbReference type="STRING" id="1279009.ADICEAN_00467"/>
<proteinExistence type="predicted"/>
<name>M7N744_9BACT</name>
<evidence type="ECO:0000313" key="1">
    <source>
        <dbReference type="EMBL" id="EMR04433.1"/>
    </source>
</evidence>
<accession>M7N744</accession>
<keyword evidence="2" id="KW-1185">Reference proteome</keyword>
<dbReference type="Gene3D" id="1.25.40.390">
    <property type="match status" value="1"/>
</dbReference>
<dbReference type="EMBL" id="AODQ01000006">
    <property type="protein sequence ID" value="EMR04433.1"/>
    <property type="molecule type" value="Genomic_DNA"/>
</dbReference>
<evidence type="ECO:0000313" key="2">
    <source>
        <dbReference type="Proteomes" id="UP000011910"/>
    </source>
</evidence>
<dbReference type="InterPro" id="IPR041662">
    <property type="entry name" value="SusD-like_2"/>
</dbReference>
<keyword evidence="1" id="KW-0449">Lipoprotein</keyword>
<dbReference type="PATRIC" id="fig|1279009.4.peg.475"/>
<organism evidence="1 2">
    <name type="scientific">Cesiribacter andamanensis AMV16</name>
    <dbReference type="NCBI Taxonomy" id="1279009"/>
    <lineage>
        <taxon>Bacteria</taxon>
        <taxon>Pseudomonadati</taxon>
        <taxon>Bacteroidota</taxon>
        <taxon>Cytophagia</taxon>
        <taxon>Cytophagales</taxon>
        <taxon>Cesiribacteraceae</taxon>
        <taxon>Cesiribacter</taxon>
    </lineage>
</organism>
<dbReference type="eggNOG" id="COG4198">
    <property type="taxonomic scope" value="Bacteria"/>
</dbReference>
<dbReference type="SUPFAM" id="SSF48452">
    <property type="entry name" value="TPR-like"/>
    <property type="match status" value="1"/>
</dbReference>
<dbReference type="InterPro" id="IPR011990">
    <property type="entry name" value="TPR-like_helical_dom_sf"/>
</dbReference>